<dbReference type="InterPro" id="IPR012001">
    <property type="entry name" value="Thiamin_PyroP_enz_TPP-bd_dom"/>
</dbReference>
<comment type="caution">
    <text evidence="5">The sequence shown here is derived from an EMBL/GenBank/DDBJ whole genome shotgun (WGS) entry which is preliminary data.</text>
</comment>
<dbReference type="PANTHER" id="PTHR18968">
    <property type="entry name" value="THIAMINE PYROPHOSPHATE ENZYMES"/>
    <property type="match status" value="1"/>
</dbReference>
<feature type="domain" description="Thiamine pyrophosphate enzyme central" evidence="3">
    <location>
        <begin position="197"/>
        <end position="289"/>
    </location>
</feature>
<dbReference type="AlphaFoldDB" id="A0A8H6JEI5"/>
<dbReference type="GO" id="GO:0000287">
    <property type="term" value="F:magnesium ion binding"/>
    <property type="evidence" value="ECO:0007669"/>
    <property type="project" value="InterPro"/>
</dbReference>
<dbReference type="GO" id="GO:0005948">
    <property type="term" value="C:acetolactate synthase complex"/>
    <property type="evidence" value="ECO:0007669"/>
    <property type="project" value="TreeGrafter"/>
</dbReference>
<keyword evidence="6" id="KW-1185">Reference proteome</keyword>
<proteinExistence type="inferred from homology"/>
<dbReference type="InterPro" id="IPR012000">
    <property type="entry name" value="Thiamin_PyroP_enz_cen_dom"/>
</dbReference>
<feature type="domain" description="Thiamine pyrophosphate enzyme N-terminal TPP-binding" evidence="4">
    <location>
        <begin position="7"/>
        <end position="115"/>
    </location>
</feature>
<evidence type="ECO:0000256" key="2">
    <source>
        <dbReference type="ARBA" id="ARBA00023052"/>
    </source>
</evidence>
<dbReference type="GO" id="GO:0050660">
    <property type="term" value="F:flavin adenine dinucleotide binding"/>
    <property type="evidence" value="ECO:0007669"/>
    <property type="project" value="TreeGrafter"/>
</dbReference>
<dbReference type="PANTHER" id="PTHR18968:SF129">
    <property type="entry name" value="ACETOLACTATE SYNTHASE"/>
    <property type="match status" value="1"/>
</dbReference>
<evidence type="ECO:0000259" key="4">
    <source>
        <dbReference type="Pfam" id="PF02776"/>
    </source>
</evidence>
<keyword evidence="2" id="KW-0786">Thiamine pyrophosphate</keyword>
<comment type="similarity">
    <text evidence="1">Belongs to the TPP enzyme family.</text>
</comment>
<evidence type="ECO:0000259" key="3">
    <source>
        <dbReference type="Pfam" id="PF00205"/>
    </source>
</evidence>
<evidence type="ECO:0000313" key="5">
    <source>
        <dbReference type="EMBL" id="KAF6811223.1"/>
    </source>
</evidence>
<dbReference type="GO" id="GO:0009099">
    <property type="term" value="P:L-valine biosynthetic process"/>
    <property type="evidence" value="ECO:0007669"/>
    <property type="project" value="TreeGrafter"/>
</dbReference>
<name>A0A8H6JEI5_9PEZI</name>
<dbReference type="Pfam" id="PF02776">
    <property type="entry name" value="TPP_enzyme_N"/>
    <property type="match status" value="1"/>
</dbReference>
<dbReference type="Gene3D" id="3.40.50.970">
    <property type="match status" value="1"/>
</dbReference>
<organism evidence="5 6">
    <name type="scientific">Colletotrichum plurivorum</name>
    <dbReference type="NCBI Taxonomy" id="2175906"/>
    <lineage>
        <taxon>Eukaryota</taxon>
        <taxon>Fungi</taxon>
        <taxon>Dikarya</taxon>
        <taxon>Ascomycota</taxon>
        <taxon>Pezizomycotina</taxon>
        <taxon>Sordariomycetes</taxon>
        <taxon>Hypocreomycetidae</taxon>
        <taxon>Glomerellales</taxon>
        <taxon>Glomerellaceae</taxon>
        <taxon>Colletotrichum</taxon>
        <taxon>Colletotrichum orchidearum species complex</taxon>
    </lineage>
</organism>
<evidence type="ECO:0000256" key="1">
    <source>
        <dbReference type="ARBA" id="ARBA00007812"/>
    </source>
</evidence>
<dbReference type="InterPro" id="IPR029035">
    <property type="entry name" value="DHS-like_NAD/FAD-binding_dom"/>
</dbReference>
<dbReference type="InterPro" id="IPR045229">
    <property type="entry name" value="TPP_enz"/>
</dbReference>
<accession>A0A8H6JEI5</accession>
<dbReference type="GO" id="GO:0003984">
    <property type="term" value="F:acetolactate synthase activity"/>
    <property type="evidence" value="ECO:0007669"/>
    <property type="project" value="TreeGrafter"/>
</dbReference>
<dbReference type="Gene3D" id="3.40.50.1220">
    <property type="entry name" value="TPP-binding domain"/>
    <property type="match status" value="1"/>
</dbReference>
<dbReference type="GO" id="GO:0030976">
    <property type="term" value="F:thiamine pyrophosphate binding"/>
    <property type="evidence" value="ECO:0007669"/>
    <property type="project" value="InterPro"/>
</dbReference>
<evidence type="ECO:0000313" key="6">
    <source>
        <dbReference type="Proteomes" id="UP000654918"/>
    </source>
</evidence>
<dbReference type="GO" id="GO:0009097">
    <property type="term" value="P:isoleucine biosynthetic process"/>
    <property type="evidence" value="ECO:0007669"/>
    <property type="project" value="TreeGrafter"/>
</dbReference>
<protein>
    <submittedName>
        <fullName evidence="5">Acetolactate synthase</fullName>
    </submittedName>
</protein>
<dbReference type="FunFam" id="3.40.50.970:FF:000007">
    <property type="entry name" value="Acetolactate synthase"/>
    <property type="match status" value="1"/>
</dbReference>
<dbReference type="SUPFAM" id="SSF52467">
    <property type="entry name" value="DHS-like NAD/FAD-binding domain"/>
    <property type="match status" value="1"/>
</dbReference>
<dbReference type="EMBL" id="WIGO01000471">
    <property type="protein sequence ID" value="KAF6811223.1"/>
    <property type="molecule type" value="Genomic_DNA"/>
</dbReference>
<dbReference type="Pfam" id="PF00205">
    <property type="entry name" value="TPP_enzyme_M"/>
    <property type="match status" value="1"/>
</dbReference>
<dbReference type="SUPFAM" id="SSF52518">
    <property type="entry name" value="Thiamin diphosphate-binding fold (THDP-binding)"/>
    <property type="match status" value="1"/>
</dbReference>
<dbReference type="CDD" id="cd07035">
    <property type="entry name" value="TPP_PYR_POX_like"/>
    <property type="match status" value="1"/>
</dbReference>
<dbReference type="InterPro" id="IPR029061">
    <property type="entry name" value="THDP-binding"/>
</dbReference>
<gene>
    <name evidence="5" type="ORF">CPLU01_15159</name>
</gene>
<sequence>MATPTETVDVVIDSLVAAGVRYIFGVPGAKIDSVFNALVDRPEITLVVCLHEQNAAFIAAAVGRITGRPGVCIATSGPGTSILVTGLVTANDEGAPLVAIVGDVKRVQAAKRTHQALRAVHLLEPVTKKTTAAVHPDQVAEIMLQAFRAASAYPQGAAAVSLPVDIMAPGTKTDVPALPPAAFVPPEFGTSPAASLSAAASMIQNARFPVLFLGARAATPDAVDAVHGFLRKHPVPVVETFQAAGSISRELAHLFYGRIGLFRNQPGDRLLAHADLVIVAGYDQSEYDADAWHRNPGLDILHLD</sequence>
<reference evidence="5" key="1">
    <citation type="journal article" date="2020" name="Phytopathology">
        <title>Genome Sequence Resources of Colletotrichum truncatum, C. plurivorum, C. musicola, and C. sojae: Four Species Pathogenic to Soybean (Glycine max).</title>
        <authorList>
            <person name="Rogerio F."/>
            <person name="Boufleur T.R."/>
            <person name="Ciampi-Guillardi M."/>
            <person name="Sukno S.A."/>
            <person name="Thon M.R."/>
            <person name="Massola Junior N.S."/>
            <person name="Baroncelli R."/>
        </authorList>
    </citation>
    <scope>NUCLEOTIDE SEQUENCE</scope>
    <source>
        <strain evidence="5">LFN00145</strain>
    </source>
</reference>
<dbReference type="Proteomes" id="UP000654918">
    <property type="component" value="Unassembled WGS sequence"/>
</dbReference>